<organism evidence="1 2">
    <name type="scientific">Persea americana</name>
    <name type="common">Avocado</name>
    <dbReference type="NCBI Taxonomy" id="3435"/>
    <lineage>
        <taxon>Eukaryota</taxon>
        <taxon>Viridiplantae</taxon>
        <taxon>Streptophyta</taxon>
        <taxon>Embryophyta</taxon>
        <taxon>Tracheophyta</taxon>
        <taxon>Spermatophyta</taxon>
        <taxon>Magnoliopsida</taxon>
        <taxon>Magnoliidae</taxon>
        <taxon>Laurales</taxon>
        <taxon>Lauraceae</taxon>
        <taxon>Persea</taxon>
    </lineage>
</organism>
<comment type="caution">
    <text evidence="1">The sequence shown here is derived from an EMBL/GenBank/DDBJ whole genome shotgun (WGS) entry which is preliminary data.</text>
</comment>
<dbReference type="EMBL" id="CM056812">
    <property type="protein sequence ID" value="KAJ8618360.1"/>
    <property type="molecule type" value="Genomic_DNA"/>
</dbReference>
<sequence length="295" mass="31763">MVWSSYGVGSKLKLAIETGIYETIGIDVIALIVNNILTFGAKPTYLTLLYSSTLLDDAFCEKVIKGVLDDADSLAAIKKVNFYFGEYDLGCFAKGIVKKDSVITGKNIVAGDYLIGLPSSAVHWSGFSLVRRALAQSGLLLKDPLPGGSGKPITLGEALIAPTVIYVKQVLDIISKGGVKGIAHITGGDLMDNIPRVLPRGLGATIYRDTWEVPAVLKWIQEVGRIEDAEMRRTFDMGIGMVLVVSPEAASRILQDATSKTLLERHGGYLAYTIGEVSTREGDNDGEHVPIIYDS</sequence>
<gene>
    <name evidence="1" type="ORF">MRB53_014546</name>
</gene>
<protein>
    <submittedName>
        <fullName evidence="1">Uncharacterized protein</fullName>
    </submittedName>
</protein>
<proteinExistence type="predicted"/>
<reference evidence="1 2" key="1">
    <citation type="journal article" date="2022" name="Hortic Res">
        <title>A haplotype resolved chromosomal level avocado genome allows analysis of novel avocado genes.</title>
        <authorList>
            <person name="Nath O."/>
            <person name="Fletcher S.J."/>
            <person name="Hayward A."/>
            <person name="Shaw L.M."/>
            <person name="Masouleh A.K."/>
            <person name="Furtado A."/>
            <person name="Henry R.J."/>
            <person name="Mitter N."/>
        </authorList>
    </citation>
    <scope>NUCLEOTIDE SEQUENCE [LARGE SCALE GENOMIC DNA]</scope>
    <source>
        <strain evidence="2">cv. Hass</strain>
    </source>
</reference>
<evidence type="ECO:0000313" key="2">
    <source>
        <dbReference type="Proteomes" id="UP001234297"/>
    </source>
</evidence>
<keyword evidence="2" id="KW-1185">Reference proteome</keyword>
<evidence type="ECO:0000313" key="1">
    <source>
        <dbReference type="EMBL" id="KAJ8618360.1"/>
    </source>
</evidence>
<dbReference type="Proteomes" id="UP001234297">
    <property type="component" value="Chromosome 4"/>
</dbReference>
<name>A0ACC2KB76_PERAE</name>
<accession>A0ACC2KB76</accession>